<dbReference type="Pfam" id="PF00060">
    <property type="entry name" value="Lig_chan"/>
    <property type="match status" value="1"/>
</dbReference>
<keyword evidence="5 17" id="KW-0812">Transmembrane</keyword>
<dbReference type="GO" id="GO:0005886">
    <property type="term" value="C:plasma membrane"/>
    <property type="evidence" value="ECO:0007669"/>
    <property type="project" value="UniProtKB-SubCell"/>
</dbReference>
<evidence type="ECO:0000256" key="16">
    <source>
        <dbReference type="SAM" id="MobiDB-lite"/>
    </source>
</evidence>
<keyword evidence="22" id="KW-1185">Reference proteome</keyword>
<feature type="binding site" evidence="14">
    <location>
        <position position="829"/>
    </location>
    <ligand>
        <name>L-glutamate</name>
        <dbReference type="ChEBI" id="CHEBI:29985"/>
    </ligand>
</feature>
<dbReference type="FunFam" id="3.40.190.10:FF:000324">
    <property type="entry name" value="Predicted protein"/>
    <property type="match status" value="1"/>
</dbReference>
<comment type="caution">
    <text evidence="21">The sequence shown here is derived from an EMBL/GenBank/DDBJ whole genome shotgun (WGS) entry which is preliminary data.</text>
</comment>
<name>A0A8S1ADG4_ARCPL</name>
<dbReference type="EMBL" id="CADEBC010000519">
    <property type="protein sequence ID" value="CAB3242963.1"/>
    <property type="molecule type" value="Genomic_DNA"/>
</dbReference>
<evidence type="ECO:0000256" key="3">
    <source>
        <dbReference type="ARBA" id="ARBA00022448"/>
    </source>
</evidence>
<dbReference type="PANTHER" id="PTHR18966">
    <property type="entry name" value="IONOTROPIC GLUTAMATE RECEPTOR"/>
    <property type="match status" value="1"/>
</dbReference>
<evidence type="ECO:0000256" key="1">
    <source>
        <dbReference type="ARBA" id="ARBA00004651"/>
    </source>
</evidence>
<evidence type="ECO:0000313" key="22">
    <source>
        <dbReference type="Proteomes" id="UP000494106"/>
    </source>
</evidence>
<dbReference type="GO" id="GO:0038023">
    <property type="term" value="F:signaling receptor activity"/>
    <property type="evidence" value="ECO:0007669"/>
    <property type="project" value="InterPro"/>
</dbReference>
<keyword evidence="4" id="KW-1003">Cell membrane</keyword>
<dbReference type="InterPro" id="IPR019594">
    <property type="entry name" value="Glu/Gly-bd"/>
</dbReference>
<keyword evidence="11" id="KW-0325">Glycoprotein</keyword>
<dbReference type="InterPro" id="IPR015683">
    <property type="entry name" value="Ionotropic_Glu_rcpt"/>
</dbReference>
<dbReference type="SMART" id="SM00918">
    <property type="entry name" value="Lig_chan-Glu_bd"/>
    <property type="match status" value="1"/>
</dbReference>
<feature type="domain" description="Ionotropic glutamate receptor L-glutamate and glycine-binding" evidence="20">
    <location>
        <begin position="697"/>
        <end position="743"/>
    </location>
</feature>
<feature type="transmembrane region" description="Helical" evidence="17">
    <location>
        <begin position="869"/>
        <end position="890"/>
    </location>
</feature>
<organism evidence="21 22">
    <name type="scientific">Arctia plantaginis</name>
    <name type="common">Wood tiger moth</name>
    <name type="synonym">Phalaena plantaginis</name>
    <dbReference type="NCBI Taxonomy" id="874455"/>
    <lineage>
        <taxon>Eukaryota</taxon>
        <taxon>Metazoa</taxon>
        <taxon>Ecdysozoa</taxon>
        <taxon>Arthropoda</taxon>
        <taxon>Hexapoda</taxon>
        <taxon>Insecta</taxon>
        <taxon>Pterygota</taxon>
        <taxon>Neoptera</taxon>
        <taxon>Endopterygota</taxon>
        <taxon>Lepidoptera</taxon>
        <taxon>Glossata</taxon>
        <taxon>Ditrysia</taxon>
        <taxon>Noctuoidea</taxon>
        <taxon>Erebidae</taxon>
        <taxon>Arctiinae</taxon>
        <taxon>Arctia</taxon>
    </lineage>
</organism>
<feature type="binding site" evidence="14">
    <location>
        <position position="824"/>
    </location>
    <ligand>
        <name>L-glutamate</name>
        <dbReference type="ChEBI" id="CHEBI:29985"/>
    </ligand>
</feature>
<keyword evidence="3" id="KW-0813">Transport</keyword>
<accession>A0A8S1ADG4</accession>
<feature type="domain" description="Ionotropic glutamate receptor C-terminal" evidence="19">
    <location>
        <begin position="689"/>
        <end position="1097"/>
    </location>
</feature>
<dbReference type="GO" id="GO:0015276">
    <property type="term" value="F:ligand-gated monoatomic ion channel activity"/>
    <property type="evidence" value="ECO:0007669"/>
    <property type="project" value="InterPro"/>
</dbReference>
<evidence type="ECO:0008006" key="23">
    <source>
        <dbReference type="Google" id="ProtNLM"/>
    </source>
</evidence>
<evidence type="ECO:0000256" key="9">
    <source>
        <dbReference type="ARBA" id="ARBA00023136"/>
    </source>
</evidence>
<feature type="chain" id="PRO_5035914882" description="Glutamate [NMDA] receptor subunit 3A" evidence="18">
    <location>
        <begin position="25"/>
        <end position="1374"/>
    </location>
</feature>
<evidence type="ECO:0000256" key="15">
    <source>
        <dbReference type="PIRSR" id="PIRSR601508-2"/>
    </source>
</evidence>
<keyword evidence="6 17" id="KW-1133">Transmembrane helix</keyword>
<evidence type="ECO:0000259" key="19">
    <source>
        <dbReference type="SMART" id="SM00079"/>
    </source>
</evidence>
<keyword evidence="10" id="KW-0675">Receptor</keyword>
<dbReference type="InterPro" id="IPR001508">
    <property type="entry name" value="Iono_Glu_rcpt_met"/>
</dbReference>
<dbReference type="FunFam" id="1.10.287.70:FF:000191">
    <property type="entry name" value="Glutamate receptor ionotropic, NMDA 3A"/>
    <property type="match status" value="1"/>
</dbReference>
<evidence type="ECO:0000256" key="7">
    <source>
        <dbReference type="ARBA" id="ARBA00023054"/>
    </source>
</evidence>
<dbReference type="PROSITE" id="PS51257">
    <property type="entry name" value="PROKAR_LIPOPROTEIN"/>
    <property type="match status" value="1"/>
</dbReference>
<evidence type="ECO:0000256" key="2">
    <source>
        <dbReference type="ARBA" id="ARBA00008685"/>
    </source>
</evidence>
<feature type="site" description="Interaction with the cone snail toxin Con-ikot-ikot" evidence="15">
    <location>
        <position position="1080"/>
    </location>
</feature>
<feature type="compositionally biased region" description="Polar residues" evidence="16">
    <location>
        <begin position="1178"/>
        <end position="1193"/>
    </location>
</feature>
<evidence type="ECO:0000256" key="6">
    <source>
        <dbReference type="ARBA" id="ARBA00022989"/>
    </source>
</evidence>
<dbReference type="Gene3D" id="3.40.50.2300">
    <property type="match status" value="1"/>
</dbReference>
<dbReference type="SMART" id="SM00079">
    <property type="entry name" value="PBPe"/>
    <property type="match status" value="1"/>
</dbReference>
<feature type="transmembrane region" description="Helical" evidence="17">
    <location>
        <begin position="940"/>
        <end position="965"/>
    </location>
</feature>
<evidence type="ECO:0000313" key="21">
    <source>
        <dbReference type="EMBL" id="CAB3242963.1"/>
    </source>
</evidence>
<feature type="compositionally biased region" description="Basic and acidic residues" evidence="16">
    <location>
        <begin position="1153"/>
        <end position="1163"/>
    </location>
</feature>
<evidence type="ECO:0000259" key="20">
    <source>
        <dbReference type="SMART" id="SM00918"/>
    </source>
</evidence>
<dbReference type="Proteomes" id="UP000494106">
    <property type="component" value="Unassembled WGS sequence"/>
</dbReference>
<protein>
    <recommendedName>
        <fullName evidence="23">Glutamate [NMDA] receptor subunit 3A</fullName>
    </recommendedName>
</protein>
<evidence type="ECO:0000256" key="13">
    <source>
        <dbReference type="ARBA" id="ARBA00023303"/>
    </source>
</evidence>
<dbReference type="Gene3D" id="3.40.190.10">
    <property type="entry name" value="Periplasmic binding protein-like II"/>
    <property type="match status" value="1"/>
</dbReference>
<evidence type="ECO:0000256" key="12">
    <source>
        <dbReference type="ARBA" id="ARBA00023286"/>
    </source>
</evidence>
<evidence type="ECO:0000256" key="17">
    <source>
        <dbReference type="SAM" id="Phobius"/>
    </source>
</evidence>
<comment type="subcellular location">
    <subcellularLocation>
        <location evidence="1">Cell membrane</location>
        <topology evidence="1">Multi-pass membrane protein</topology>
    </subcellularLocation>
</comment>
<keyword evidence="9 17" id="KW-0472">Membrane</keyword>
<evidence type="ECO:0000256" key="18">
    <source>
        <dbReference type="SAM" id="SignalP"/>
    </source>
</evidence>
<feature type="region of interest" description="Disordered" evidence="16">
    <location>
        <begin position="1153"/>
        <end position="1209"/>
    </location>
</feature>
<feature type="region of interest" description="Disordered" evidence="16">
    <location>
        <begin position="1274"/>
        <end position="1296"/>
    </location>
</feature>
<gene>
    <name evidence="21" type="ORF">APLA_LOCUS9275</name>
</gene>
<dbReference type="SUPFAM" id="SSF53850">
    <property type="entry name" value="Periplasmic binding protein-like II"/>
    <property type="match status" value="1"/>
</dbReference>
<feature type="site" description="Interaction with the cone snail toxin Con-ikot-ikot" evidence="15">
    <location>
        <position position="739"/>
    </location>
</feature>
<sequence length="1374" mass="154513">MRARMWALCAYAAWLACVVIATGAGRELHVLQADARIAFYVGIAAPPSAADVVRVFNRSLADISHTYLAGDYPLYLRNISLLPLYIELPEDERFVARVLERTCSALEGRRVAALLVCGGGSAAAAVVSAATRAGVPVLRTSPSHIHLSYIIANEMLPLEIRLEITAKETLHALRRLAEISRLTRGVVVLICDVNYAKLVMDEAKRLNMLEGNFFWLWIDASNDVNIFHNISNRTQYNDDSDRDYESLWDNNEAPVYERFDRGKRGDADNNTIKDLKDPTSIRSDVVEKISSDGGFNIKNSSINSVFRKLSRNIADVESANDKSLNINISQSYDSSQNISSESVRYYNVNNKGVETSKIENNSIAKGVPFHTRNNSRRNSYRKMKNESFNKYVNSIHIDNVSIGKEILLERNYLSNDEDTRDINNSIDISSDTSDFLLNPKVHASTMHNLRDKMEKRSNKKINKENIMNRRRDYDIKNNMTEILNSLPVGLLALHPQPVKIDPAYARAAVRIIVGALRRVLRACDAWSAQAQFLSDATASCWDEPSDAAADFSTEFVRETRMSSAAALAGGTETSEHALTASFALLNLVPGPEGESMWRQVGRVLGRSVRLHTIVWPGGRLVAHGQSDGARTIFRIVTALAPPFVMEGELDEDGQCLRGLPCHRPQTSDRDNLTLAFNVLDRESDQEAEDFFFPTPKPIFSKMDTHCCYGFAMDLLENIAQELEFDFHLYIVEDGLYGSRKLLKPLPRIFDYKRMFSEVTPINKNNNNYKSNRSPYRSGFNALDEEIDENVDFFDIEADENIEKWNGIVGDLVSGAAHMSFAALSVSSARAEVIDYSQPYFLSAVSALSAPNQKPDIPLLAFLLPFSPELWIAIFTSLNVTAIAVAIYEWLSPFGLNPWGRQRSKNFSISSALWVMWGLLCGHLVAFKAPKSWPNKFLINVWGGFSVIFVASYTANIAALIAGLFFHNAVDDYQGRDNWLSLKVGTAKSSVAEYYIQRNYPALAQHMRRYALQDVEEGIQRLRNGTLDLLVADTPVLDYYRATDHGCKLQRINDHPLTDAYAIGMAKGFPLKESISAVIAKYSSNGYMDILTEKWYGGLPCFKLSPDYGIQPKPLDYDRNVRLFQKEHEQRRRRKSKAQLYEMIQAIRRVQQRDHSLGSIKEQEPAETTEVLQEPTESKFLSPSPDVSNRSPRQGRSPRQLRSPRGRRKRCSLAGLNVRRFSTDSVLGSDSVSNIYERTSMNIGRRLSRDVSCLTSSPPDINTRLRTPSPMVRRVEGSSTRSYQDVSERSDNYLSSDFPTSRASVEILVSNVEQDVPPAPPYPRVPTVGARSELSLLSEDELIRLWRSSEREVREALLAALQERRANLDPKQDPG</sequence>
<feature type="binding site" evidence="14">
    <location>
        <position position="1032"/>
    </location>
    <ligand>
        <name>L-glutamate</name>
        <dbReference type="ChEBI" id="CHEBI:29985"/>
    </ligand>
</feature>
<evidence type="ECO:0000256" key="5">
    <source>
        <dbReference type="ARBA" id="ARBA00022692"/>
    </source>
</evidence>
<keyword evidence="12" id="KW-1071">Ligand-gated ion channel</keyword>
<keyword evidence="7" id="KW-0175">Coiled coil</keyword>
<feature type="signal peptide" evidence="18">
    <location>
        <begin position="1"/>
        <end position="24"/>
    </location>
</feature>
<dbReference type="InterPro" id="IPR001320">
    <property type="entry name" value="Iontro_rcpt_C"/>
</dbReference>
<dbReference type="OrthoDB" id="5984008at2759"/>
<dbReference type="Pfam" id="PF10613">
    <property type="entry name" value="Lig_chan-Glu_bd"/>
    <property type="match status" value="1"/>
</dbReference>
<proteinExistence type="inferred from homology"/>
<evidence type="ECO:0000256" key="14">
    <source>
        <dbReference type="PIRSR" id="PIRSR601508-1"/>
    </source>
</evidence>
<dbReference type="FunFam" id="3.40.190.10:FF:000078">
    <property type="entry name" value="glutamate receptor ionotropic, NMDA 3B"/>
    <property type="match status" value="1"/>
</dbReference>
<keyword evidence="18" id="KW-0732">Signal</keyword>
<keyword evidence="8" id="KW-0406">Ion transport</keyword>
<reference evidence="21 22" key="1">
    <citation type="submission" date="2020-04" db="EMBL/GenBank/DDBJ databases">
        <authorList>
            <person name="Wallbank WR R."/>
            <person name="Pardo Diaz C."/>
            <person name="Kozak K."/>
            <person name="Martin S."/>
            <person name="Jiggins C."/>
            <person name="Moest M."/>
            <person name="Warren A I."/>
            <person name="Byers J.R.P. K."/>
            <person name="Montejo-Kovacevich G."/>
            <person name="Yen C E."/>
        </authorList>
    </citation>
    <scope>NUCLEOTIDE SEQUENCE [LARGE SCALE GENOMIC DNA]</scope>
</reference>
<dbReference type="Gene3D" id="1.10.287.70">
    <property type="match status" value="1"/>
</dbReference>
<comment type="similarity">
    <text evidence="2">Belongs to the glutamate-gated ion channel (TC 1.A.10.1) family.</text>
</comment>
<keyword evidence="13" id="KW-0407">Ion channel</keyword>
<evidence type="ECO:0000256" key="4">
    <source>
        <dbReference type="ARBA" id="ARBA00022475"/>
    </source>
</evidence>
<evidence type="ECO:0000256" key="8">
    <source>
        <dbReference type="ARBA" id="ARBA00023065"/>
    </source>
</evidence>
<feature type="transmembrane region" description="Helical" evidence="17">
    <location>
        <begin position="911"/>
        <end position="928"/>
    </location>
</feature>
<evidence type="ECO:0000256" key="11">
    <source>
        <dbReference type="ARBA" id="ARBA00023180"/>
    </source>
</evidence>
<dbReference type="GO" id="GO:0043226">
    <property type="term" value="C:organelle"/>
    <property type="evidence" value="ECO:0007669"/>
    <property type="project" value="UniProtKB-ARBA"/>
</dbReference>
<dbReference type="PRINTS" id="PR00177">
    <property type="entry name" value="NMDARECEPTOR"/>
</dbReference>
<evidence type="ECO:0000256" key="10">
    <source>
        <dbReference type="ARBA" id="ARBA00023170"/>
    </source>
</evidence>